<evidence type="ECO:0000256" key="3">
    <source>
        <dbReference type="ARBA" id="ARBA00022679"/>
    </source>
</evidence>
<keyword evidence="6 7" id="KW-0961">Cell wall biogenesis/degradation</keyword>
<dbReference type="EMBL" id="JAUSVY010000001">
    <property type="protein sequence ID" value="MDQ0503490.1"/>
    <property type="molecule type" value="Genomic_DNA"/>
</dbReference>
<dbReference type="CDD" id="cd16913">
    <property type="entry name" value="YkuD_like"/>
    <property type="match status" value="1"/>
</dbReference>
<dbReference type="Proteomes" id="UP001241747">
    <property type="component" value="Unassembled WGS sequence"/>
</dbReference>
<dbReference type="PANTHER" id="PTHR41533:SF2">
    <property type="entry name" value="BLR7131 PROTEIN"/>
    <property type="match status" value="1"/>
</dbReference>
<feature type="compositionally biased region" description="Low complexity" evidence="8">
    <location>
        <begin position="179"/>
        <end position="189"/>
    </location>
</feature>
<dbReference type="SUPFAM" id="SSF141523">
    <property type="entry name" value="L,D-transpeptidase catalytic domain-like"/>
    <property type="match status" value="1"/>
</dbReference>
<dbReference type="InterPro" id="IPR038063">
    <property type="entry name" value="Transpep_catalytic_dom"/>
</dbReference>
<evidence type="ECO:0000313" key="11">
    <source>
        <dbReference type="Proteomes" id="UP001241747"/>
    </source>
</evidence>
<dbReference type="Pfam" id="PF20142">
    <property type="entry name" value="Scaffold"/>
    <property type="match status" value="1"/>
</dbReference>
<keyword evidence="11" id="KW-1185">Reference proteome</keyword>
<organism evidence="10 11">
    <name type="scientific">Xanthobacter agilis</name>
    <dbReference type="NCBI Taxonomy" id="47492"/>
    <lineage>
        <taxon>Bacteria</taxon>
        <taxon>Pseudomonadati</taxon>
        <taxon>Pseudomonadota</taxon>
        <taxon>Alphaproteobacteria</taxon>
        <taxon>Hyphomicrobiales</taxon>
        <taxon>Xanthobacteraceae</taxon>
        <taxon>Xanthobacter</taxon>
    </lineage>
</organism>
<keyword evidence="5 7" id="KW-0573">Peptidoglycan synthesis</keyword>
<comment type="similarity">
    <text evidence="2">Belongs to the YkuD family.</text>
</comment>
<comment type="caution">
    <text evidence="10">The sequence shown here is derived from an EMBL/GenBank/DDBJ whole genome shotgun (WGS) entry which is preliminary data.</text>
</comment>
<reference evidence="10 11" key="1">
    <citation type="submission" date="2023-07" db="EMBL/GenBank/DDBJ databases">
        <title>Genomic Encyclopedia of Type Strains, Phase IV (KMG-IV): sequencing the most valuable type-strain genomes for metagenomic binning, comparative biology and taxonomic classification.</title>
        <authorList>
            <person name="Goeker M."/>
        </authorList>
    </citation>
    <scope>NUCLEOTIDE SEQUENCE [LARGE SCALE GENOMIC DNA]</scope>
    <source>
        <strain evidence="10 11">DSM 3770</strain>
    </source>
</reference>
<comment type="pathway">
    <text evidence="1 7">Cell wall biogenesis; peptidoglycan biosynthesis.</text>
</comment>
<evidence type="ECO:0000256" key="6">
    <source>
        <dbReference type="ARBA" id="ARBA00023316"/>
    </source>
</evidence>
<dbReference type="RefSeq" id="WP_237344193.1">
    <property type="nucleotide sequence ID" value="NZ_JABWGX010000003.1"/>
</dbReference>
<evidence type="ECO:0000256" key="1">
    <source>
        <dbReference type="ARBA" id="ARBA00004752"/>
    </source>
</evidence>
<dbReference type="PROSITE" id="PS52029">
    <property type="entry name" value="LD_TPASE"/>
    <property type="match status" value="1"/>
</dbReference>
<evidence type="ECO:0000256" key="7">
    <source>
        <dbReference type="PROSITE-ProRule" id="PRU01373"/>
    </source>
</evidence>
<dbReference type="Pfam" id="PF01471">
    <property type="entry name" value="PG_binding_1"/>
    <property type="match status" value="1"/>
</dbReference>
<dbReference type="InterPro" id="IPR045380">
    <property type="entry name" value="LD_TPept_scaffold_dom"/>
</dbReference>
<dbReference type="Pfam" id="PF03734">
    <property type="entry name" value="YkuD"/>
    <property type="match status" value="1"/>
</dbReference>
<dbReference type="PANTHER" id="PTHR41533">
    <property type="entry name" value="L,D-TRANSPEPTIDASE HI_1667-RELATED"/>
    <property type="match status" value="1"/>
</dbReference>
<feature type="active site" description="Proton donor/acceptor" evidence="7">
    <location>
        <position position="658"/>
    </location>
</feature>
<evidence type="ECO:0000256" key="8">
    <source>
        <dbReference type="SAM" id="MobiDB-lite"/>
    </source>
</evidence>
<feature type="region of interest" description="Disordered" evidence="8">
    <location>
        <begin position="66"/>
        <end position="89"/>
    </location>
</feature>
<protein>
    <submittedName>
        <fullName evidence="10">Murein L,D-transpeptidase YcbB/YkuD</fullName>
    </submittedName>
</protein>
<dbReference type="InterPro" id="IPR002477">
    <property type="entry name" value="Peptidoglycan-bd-like"/>
</dbReference>
<feature type="region of interest" description="Disordered" evidence="8">
    <location>
        <begin position="109"/>
        <end position="143"/>
    </location>
</feature>
<feature type="domain" description="L,D-TPase catalytic" evidence="9">
    <location>
        <begin position="543"/>
        <end position="708"/>
    </location>
</feature>
<dbReference type="Gene3D" id="1.10.101.10">
    <property type="entry name" value="PGBD-like superfamily/PGBD"/>
    <property type="match status" value="1"/>
</dbReference>
<accession>A0ABU0L8V5</accession>
<dbReference type="SUPFAM" id="SSF47090">
    <property type="entry name" value="PGBD-like"/>
    <property type="match status" value="1"/>
</dbReference>
<feature type="compositionally biased region" description="Low complexity" evidence="8">
    <location>
        <begin position="158"/>
        <end position="169"/>
    </location>
</feature>
<feature type="region of interest" description="Disordered" evidence="8">
    <location>
        <begin position="158"/>
        <end position="256"/>
    </location>
</feature>
<evidence type="ECO:0000259" key="9">
    <source>
        <dbReference type="PROSITE" id="PS52029"/>
    </source>
</evidence>
<evidence type="ECO:0000256" key="5">
    <source>
        <dbReference type="ARBA" id="ARBA00022984"/>
    </source>
</evidence>
<gene>
    <name evidence="10" type="ORF">QOZ94_000260</name>
</gene>
<keyword evidence="3" id="KW-0808">Transferase</keyword>
<dbReference type="InterPro" id="IPR005490">
    <property type="entry name" value="LD_TPept_cat_dom"/>
</dbReference>
<dbReference type="Gene3D" id="2.40.440.10">
    <property type="entry name" value="L,D-transpeptidase catalytic domain-like"/>
    <property type="match status" value="1"/>
</dbReference>
<evidence type="ECO:0000256" key="2">
    <source>
        <dbReference type="ARBA" id="ARBA00005992"/>
    </source>
</evidence>
<evidence type="ECO:0000313" key="10">
    <source>
        <dbReference type="EMBL" id="MDQ0503490.1"/>
    </source>
</evidence>
<name>A0ABU0L8V5_XANAG</name>
<dbReference type="InterPro" id="IPR036366">
    <property type="entry name" value="PGBDSf"/>
</dbReference>
<dbReference type="InterPro" id="IPR052905">
    <property type="entry name" value="LD-transpeptidase_YkuD-like"/>
</dbReference>
<feature type="compositionally biased region" description="Low complexity" evidence="8">
    <location>
        <begin position="219"/>
        <end position="242"/>
    </location>
</feature>
<dbReference type="InterPro" id="IPR036365">
    <property type="entry name" value="PGBD-like_sf"/>
</dbReference>
<feature type="active site" description="Nucleophile" evidence="7">
    <location>
        <position position="677"/>
    </location>
</feature>
<sequence>MGVTTTRHTGHAIAPTRHHDGRLARRVGASVISLALALSWLPAAEAGPGDAPLSPSPAAASARALLNGPRPTAPTTNNAGMGTADPPRQAEAAPVNALPVNAPPVSAVPVTATGAPRPATAYPSASGIDAAGNGESPAQAVATRPAPQALPIAPAAPRADAMPAAPLAPDHAEAPAPPRAAASSSQGAANQTAPDLAPNGPPVATPQSATAPVAPPALAPAHAAAMPVAPAQPPAGQTAAQSNPPPPAPAQATPAQAAIGAPAPAVAGIAGPLAPVAEAIAVQLAQPTGLGATKKETEALVAFYGARQGLPAFVDERGVNARGTAVLARLSLAEEDGLDPADYGVTKPPRGADAATLAATELRLAVAALTYARHAQSGRFDPNRISEMVTPTREIPDPAAVLATLSTVADVNGTLAAFNPPHTGYKALKAKLASLSQPKGPAQVAIPPGELLKPGDSDARVPALRARLGLPGARGDLTYDPALVTAVKAFQDSVRLKPTGVLGAATVTALNRSVSAAPSAETKADIIANMERWRWLPRDLGAYYVWVNIPEYLARIHEGDAVIHETRIVVGKKETPTPLLSQDMRYAVVNPAWNIPPSIARNEMMPLLRSDPSALQRRGIEVVRNGSGGYTFRQSPGERNALGRIKFMFPNDHSVYLHDTPSKALFERDQRAFSHGCMRVQDPLEFGEALFNIGLPGENWTAQRIGKMFGGKERYVTLKQRIPVHVVYFTTFVNAAGRLETRDDLYGINAEVKSRLGLGAAKRRMADGGTPARR</sequence>
<proteinExistence type="inferred from homology"/>
<keyword evidence="4 7" id="KW-0133">Cell shape</keyword>
<evidence type="ECO:0000256" key="4">
    <source>
        <dbReference type="ARBA" id="ARBA00022960"/>
    </source>
</evidence>